<dbReference type="InterPro" id="IPR027417">
    <property type="entry name" value="P-loop_NTPase"/>
</dbReference>
<proteinExistence type="predicted"/>
<dbReference type="Gene3D" id="3.40.50.300">
    <property type="entry name" value="P-loop containing nucleotide triphosphate hydrolases"/>
    <property type="match status" value="1"/>
</dbReference>
<comment type="caution">
    <text evidence="2">The sequence shown here is derived from an EMBL/GenBank/DDBJ whole genome shotgun (WGS) entry which is preliminary data.</text>
</comment>
<accession>A0ABN8QL47</accession>
<evidence type="ECO:0000313" key="3">
    <source>
        <dbReference type="Proteomes" id="UP001159427"/>
    </source>
</evidence>
<name>A0ABN8QL47_9CNID</name>
<evidence type="ECO:0000313" key="2">
    <source>
        <dbReference type="EMBL" id="CAH3166208.1"/>
    </source>
</evidence>
<dbReference type="SUPFAM" id="SSF52540">
    <property type="entry name" value="P-loop containing nucleoside triphosphate hydrolases"/>
    <property type="match status" value="1"/>
</dbReference>
<organism evidence="2 3">
    <name type="scientific">Porites evermanni</name>
    <dbReference type="NCBI Taxonomy" id="104178"/>
    <lineage>
        <taxon>Eukaryota</taxon>
        <taxon>Metazoa</taxon>
        <taxon>Cnidaria</taxon>
        <taxon>Anthozoa</taxon>
        <taxon>Hexacorallia</taxon>
        <taxon>Scleractinia</taxon>
        <taxon>Fungiina</taxon>
        <taxon>Poritidae</taxon>
        <taxon>Porites</taxon>
    </lineage>
</organism>
<protein>
    <submittedName>
        <fullName evidence="2">Uncharacterized protein</fullName>
    </submittedName>
</protein>
<reference evidence="2 3" key="1">
    <citation type="submission" date="2022-05" db="EMBL/GenBank/DDBJ databases">
        <authorList>
            <consortium name="Genoscope - CEA"/>
            <person name="William W."/>
        </authorList>
    </citation>
    <scope>NUCLEOTIDE SEQUENCE [LARGE SCALE GENOMIC DNA]</scope>
</reference>
<dbReference type="Proteomes" id="UP001159427">
    <property type="component" value="Unassembled WGS sequence"/>
</dbReference>
<evidence type="ECO:0000256" key="1">
    <source>
        <dbReference type="SAM" id="MobiDB-lite"/>
    </source>
</evidence>
<dbReference type="EMBL" id="CALNXI010001357">
    <property type="protein sequence ID" value="CAH3166208.1"/>
    <property type="molecule type" value="Genomic_DNA"/>
</dbReference>
<feature type="region of interest" description="Disordered" evidence="1">
    <location>
        <begin position="212"/>
        <end position="239"/>
    </location>
</feature>
<gene>
    <name evidence="2" type="ORF">PEVE_00005596</name>
</gene>
<keyword evidence="3" id="KW-1185">Reference proteome</keyword>
<sequence>MQSCFCINSTWNGCQPPRNTPRDTLWSTHQVDDFVQEIGRAGRDGKPARSLLLFHGLHLKKCEPIMKEYAKTENKCLRKLLLSEFEATSMDSKEAHDCCKTRNVDPTQKEELRELLDDYQAELKKWCRGYVLSSESKTGFSNSLTNSVLKTCKYIFSVDDVIDLNPVFSKHHAYDILHMIRDVSEDFEVNEPSDLENQEFFPYDADLEYGGIYEESGSTGEEDSMAPDSSELSGVVELD</sequence>